<accession>A0A4Y2H6Q0</accession>
<sequence>MEKEGALSVCDSDSSDGLPELFPKYTFDVAELIKNDIVWAKYKNLYWPALVRNVDKKNKKVTVWYLDSPGTCFKVPFKKIHDFVDSDFCKKVEADAKLDQKFGKKHAEVLRRTNLFMFRRFQGIGDDPLEFFDLSKPYFLLKDLNSGISDVKFNNVDVSTENVRDKNDNLTENSEDESDVESSNTTKCLSELCEEDSPYDDEMVDKILSYITSGHVDNYLIDIVNSKIANERHELYVKAVKNDQVQLFVESQPSIPIKNQKLHNVSIYLHSLYKQKIGKKKPRLNEYIVSVWLPEAVNKTVSLIEAESMKLPDDSCGNNKSSSPLEAEASDLTYDSGSNKFSSSPILVESSELPMDCGNKVSSSPTEVEVSESLVGSGSNSVSSSPFQVEPSESPIDSSSNNVLCAPRRKLHLRSSLVKNYNVNELEIEVCTPSKKKFTGRKKQKRSSKTLKPGKKTLQKMDKPQEENLVFRK</sequence>
<reference evidence="2 3" key="1">
    <citation type="journal article" date="2019" name="Sci. Rep.">
        <title>Orb-weaving spider Araneus ventricosus genome elucidates the spidroin gene catalogue.</title>
        <authorList>
            <person name="Kono N."/>
            <person name="Nakamura H."/>
            <person name="Ohtoshi R."/>
            <person name="Moran D.A.P."/>
            <person name="Shinohara A."/>
            <person name="Yoshida Y."/>
            <person name="Fujiwara M."/>
            <person name="Mori M."/>
            <person name="Tomita M."/>
            <person name="Arakawa K."/>
        </authorList>
    </citation>
    <scope>NUCLEOTIDE SEQUENCE [LARGE SCALE GENOMIC DNA]</scope>
</reference>
<comment type="caution">
    <text evidence="2">The sequence shown here is derived from an EMBL/GenBank/DDBJ whole genome shotgun (WGS) entry which is preliminary data.</text>
</comment>
<dbReference type="OrthoDB" id="6437456at2759"/>
<dbReference type="Gene3D" id="2.30.30.140">
    <property type="match status" value="1"/>
</dbReference>
<evidence type="ECO:0000313" key="2">
    <source>
        <dbReference type="EMBL" id="GBM60665.1"/>
    </source>
</evidence>
<organism evidence="2 3">
    <name type="scientific">Araneus ventricosus</name>
    <name type="common">Orbweaver spider</name>
    <name type="synonym">Epeira ventricosa</name>
    <dbReference type="NCBI Taxonomy" id="182803"/>
    <lineage>
        <taxon>Eukaryota</taxon>
        <taxon>Metazoa</taxon>
        <taxon>Ecdysozoa</taxon>
        <taxon>Arthropoda</taxon>
        <taxon>Chelicerata</taxon>
        <taxon>Arachnida</taxon>
        <taxon>Araneae</taxon>
        <taxon>Araneomorphae</taxon>
        <taxon>Entelegynae</taxon>
        <taxon>Araneoidea</taxon>
        <taxon>Araneidae</taxon>
        <taxon>Araneus</taxon>
    </lineage>
</organism>
<feature type="region of interest" description="Disordered" evidence="1">
    <location>
        <begin position="435"/>
        <end position="473"/>
    </location>
</feature>
<feature type="compositionally biased region" description="Low complexity" evidence="1">
    <location>
        <begin position="361"/>
        <end position="385"/>
    </location>
</feature>
<dbReference type="EMBL" id="BGPR01101725">
    <property type="protein sequence ID" value="GBM60665.1"/>
    <property type="molecule type" value="Genomic_DNA"/>
</dbReference>
<feature type="region of interest" description="Disordered" evidence="1">
    <location>
        <begin position="357"/>
        <end position="402"/>
    </location>
</feature>
<proteinExistence type="predicted"/>
<evidence type="ECO:0008006" key="4">
    <source>
        <dbReference type="Google" id="ProtNLM"/>
    </source>
</evidence>
<dbReference type="AlphaFoldDB" id="A0A4Y2H6Q0"/>
<keyword evidence="3" id="KW-1185">Reference proteome</keyword>
<gene>
    <name evidence="2" type="ORF">AVEN_157492_1</name>
</gene>
<dbReference type="SUPFAM" id="SSF63748">
    <property type="entry name" value="Tudor/PWWP/MBT"/>
    <property type="match status" value="1"/>
</dbReference>
<name>A0A4Y2H6Q0_ARAVE</name>
<dbReference type="Proteomes" id="UP000499080">
    <property type="component" value="Unassembled WGS sequence"/>
</dbReference>
<feature type="compositionally biased region" description="Basic residues" evidence="1">
    <location>
        <begin position="435"/>
        <end position="458"/>
    </location>
</feature>
<evidence type="ECO:0000256" key="1">
    <source>
        <dbReference type="SAM" id="MobiDB-lite"/>
    </source>
</evidence>
<feature type="compositionally biased region" description="Basic and acidic residues" evidence="1">
    <location>
        <begin position="459"/>
        <end position="473"/>
    </location>
</feature>
<evidence type="ECO:0000313" key="3">
    <source>
        <dbReference type="Proteomes" id="UP000499080"/>
    </source>
</evidence>
<protein>
    <recommendedName>
        <fullName evidence="4">PWWP domain-containing protein</fullName>
    </recommendedName>
</protein>
<feature type="region of interest" description="Disordered" evidence="1">
    <location>
        <begin position="164"/>
        <end position="187"/>
    </location>
</feature>